<dbReference type="SUPFAM" id="SSF53187">
    <property type="entry name" value="Zn-dependent exopeptidases"/>
    <property type="match status" value="1"/>
</dbReference>
<dbReference type="EMBL" id="UYIG01000163">
    <property type="protein sequence ID" value="VDG29887.1"/>
    <property type="molecule type" value="Genomic_DNA"/>
</dbReference>
<evidence type="ECO:0000256" key="13">
    <source>
        <dbReference type="ARBA" id="ARBA00023285"/>
    </source>
</evidence>
<dbReference type="GO" id="GO:0009014">
    <property type="term" value="F:succinyl-diaminopimelate desuccinylase activity"/>
    <property type="evidence" value="ECO:0007669"/>
    <property type="project" value="UniProtKB-EC"/>
</dbReference>
<dbReference type="UniPathway" id="UPA00034">
    <property type="reaction ID" value="UER00021"/>
</dbReference>
<keyword evidence="13" id="KW-0170">Cobalt</keyword>
<evidence type="ECO:0000256" key="3">
    <source>
        <dbReference type="ARBA" id="ARBA00005130"/>
    </source>
</evidence>
<keyword evidence="9" id="KW-0378">Hydrolase</keyword>
<dbReference type="PROSITE" id="PS00758">
    <property type="entry name" value="ARGE_DAPE_CPG2_1"/>
    <property type="match status" value="1"/>
</dbReference>
<evidence type="ECO:0000256" key="7">
    <source>
        <dbReference type="ARBA" id="ARBA00022605"/>
    </source>
</evidence>
<evidence type="ECO:0000256" key="11">
    <source>
        <dbReference type="ARBA" id="ARBA00022915"/>
    </source>
</evidence>
<evidence type="ECO:0000313" key="17">
    <source>
        <dbReference type="Proteomes" id="UP000289996"/>
    </source>
</evidence>
<dbReference type="NCBIfam" id="TIGR01910">
    <property type="entry name" value="DapE-ArgE"/>
    <property type="match status" value="1"/>
</dbReference>
<dbReference type="InterPro" id="IPR001261">
    <property type="entry name" value="ArgE/DapE_CS"/>
</dbReference>
<evidence type="ECO:0000256" key="1">
    <source>
        <dbReference type="ARBA" id="ARBA00001941"/>
    </source>
</evidence>
<keyword evidence="7" id="KW-0028">Amino-acid biosynthesis</keyword>
<evidence type="ECO:0000256" key="5">
    <source>
        <dbReference type="ARBA" id="ARBA00011921"/>
    </source>
</evidence>
<proteinExistence type="inferred from homology"/>
<dbReference type="CDD" id="cd08659">
    <property type="entry name" value="M20_ArgE_DapE-like"/>
    <property type="match status" value="1"/>
</dbReference>
<dbReference type="Pfam" id="PF07687">
    <property type="entry name" value="M20_dimer"/>
    <property type="match status" value="1"/>
</dbReference>
<dbReference type="Gene3D" id="3.30.70.360">
    <property type="match status" value="1"/>
</dbReference>
<dbReference type="InterPro" id="IPR010182">
    <property type="entry name" value="ArgE/DapE"/>
</dbReference>
<comment type="similarity">
    <text evidence="4">Belongs to the peptidase M20A family.</text>
</comment>
<dbReference type="SUPFAM" id="SSF55031">
    <property type="entry name" value="Bacterial exopeptidase dimerisation domain"/>
    <property type="match status" value="1"/>
</dbReference>
<dbReference type="InterPro" id="IPR036264">
    <property type="entry name" value="Bact_exopeptidase_dim_dom"/>
</dbReference>
<comment type="pathway">
    <text evidence="3">Amino-acid biosynthesis; L-lysine biosynthesis via DAP pathway; LL-2,6-diaminopimelate from (S)-tetrahydrodipicolinate (succinylase route): step 3/3.</text>
</comment>
<evidence type="ECO:0000256" key="4">
    <source>
        <dbReference type="ARBA" id="ARBA00006247"/>
    </source>
</evidence>
<keyword evidence="11" id="KW-0220">Diaminopimelate biosynthesis</keyword>
<evidence type="ECO:0000256" key="10">
    <source>
        <dbReference type="ARBA" id="ARBA00022833"/>
    </source>
</evidence>
<comment type="cofactor">
    <cofactor evidence="1">
        <name>Co(2+)</name>
        <dbReference type="ChEBI" id="CHEBI:48828"/>
    </cofactor>
</comment>
<dbReference type="InterPro" id="IPR011650">
    <property type="entry name" value="Peptidase_M20_dimer"/>
</dbReference>
<dbReference type="PANTHER" id="PTHR43808">
    <property type="entry name" value="ACETYLORNITHINE DEACETYLASE"/>
    <property type="match status" value="1"/>
</dbReference>
<evidence type="ECO:0000256" key="2">
    <source>
        <dbReference type="ARBA" id="ARBA00001947"/>
    </source>
</evidence>
<sequence>METTAKIKILKDLVHIQSVNGNELEVATYLANLFKENEITCEVLPTKDGRANLVAEIGSGKPVLAISGHMDTVAVNPDDWDQDPFTLTKVDGHLIGRGVNDMKGGLAALVIAMIELKQRQVPLNGTIRLLATYGEEFAEQGAADLTAAGYMQDVAALMIAEPTGYRICYGQAGSIDMTINAAGQSAHSSMPSLGHNALADLVNVLYQLQTNITQLIAGKTNPVLNTETLFNIDVVHGGNQVNTIPGQATAQVNLRTIPEVSNAELLKVFDETVATFNQTYNAQISLKAEMVVDPVIGDGNSRMIQLIKQVAQPYAERATYTAAEQQQNQQVMKQLGLPADQKTIPTLGTPGGTDARRFLIDHLNGADYTVFGPGNLSSHQPNEYLDQAMYLDFIKMYEALFPAYLATK</sequence>
<evidence type="ECO:0000313" key="16">
    <source>
        <dbReference type="EMBL" id="VDG29887.1"/>
    </source>
</evidence>
<feature type="domain" description="Peptidase M20 dimerisation" evidence="15">
    <location>
        <begin position="169"/>
        <end position="275"/>
    </location>
</feature>
<dbReference type="Proteomes" id="UP000289996">
    <property type="component" value="Unassembled WGS sequence"/>
</dbReference>
<comment type="cofactor">
    <cofactor evidence="2">
        <name>Zn(2+)</name>
        <dbReference type="ChEBI" id="CHEBI:29105"/>
    </cofactor>
</comment>
<dbReference type="AlphaFoldDB" id="A0A660E3H7"/>
<dbReference type="RefSeq" id="WP_130845616.1">
    <property type="nucleotide sequence ID" value="NZ_BJDY01000005.1"/>
</dbReference>
<keyword evidence="17" id="KW-1185">Reference proteome</keyword>
<gene>
    <name evidence="16" type="ORF">MUDAN_MDHGFNIF_01419</name>
</gene>
<keyword evidence="8" id="KW-0479">Metal-binding</keyword>
<reference evidence="16 17" key="1">
    <citation type="submission" date="2018-11" db="EMBL/GenBank/DDBJ databases">
        <authorList>
            <person name="Wuyts S."/>
        </authorList>
    </citation>
    <scope>NUCLEOTIDE SEQUENCE [LARGE SCALE GENOMIC DNA]</scope>
    <source>
        <strain evidence="16">Lactobacillus mudanjiangensis AMBF249</strain>
    </source>
</reference>
<protein>
    <recommendedName>
        <fullName evidence="6">Probable succinyl-diaminopimelate desuccinylase</fullName>
        <ecNumber evidence="5">3.5.1.18</ecNumber>
    </recommendedName>
</protein>
<evidence type="ECO:0000256" key="14">
    <source>
        <dbReference type="ARBA" id="ARBA00051301"/>
    </source>
</evidence>
<evidence type="ECO:0000256" key="9">
    <source>
        <dbReference type="ARBA" id="ARBA00022801"/>
    </source>
</evidence>
<evidence type="ECO:0000256" key="12">
    <source>
        <dbReference type="ARBA" id="ARBA00023154"/>
    </source>
</evidence>
<dbReference type="PANTHER" id="PTHR43808:SF8">
    <property type="entry name" value="PEPTIDASE M20 DIMERISATION DOMAIN-CONTAINING PROTEIN"/>
    <property type="match status" value="1"/>
</dbReference>
<organism evidence="16 17">
    <name type="scientific">Lactiplantibacillus mudanjiangensis</name>
    <dbReference type="NCBI Taxonomy" id="1296538"/>
    <lineage>
        <taxon>Bacteria</taxon>
        <taxon>Bacillati</taxon>
        <taxon>Bacillota</taxon>
        <taxon>Bacilli</taxon>
        <taxon>Lactobacillales</taxon>
        <taxon>Lactobacillaceae</taxon>
        <taxon>Lactiplantibacillus</taxon>
    </lineage>
</organism>
<dbReference type="EC" id="3.5.1.18" evidence="5"/>
<keyword evidence="10" id="KW-0862">Zinc</keyword>
<dbReference type="OrthoDB" id="9792335at2"/>
<dbReference type="GO" id="GO:0009089">
    <property type="term" value="P:lysine biosynthetic process via diaminopimelate"/>
    <property type="evidence" value="ECO:0007669"/>
    <property type="project" value="UniProtKB-UniPathway"/>
</dbReference>
<dbReference type="Pfam" id="PF01546">
    <property type="entry name" value="Peptidase_M20"/>
    <property type="match status" value="1"/>
</dbReference>
<dbReference type="GO" id="GO:0046872">
    <property type="term" value="F:metal ion binding"/>
    <property type="evidence" value="ECO:0007669"/>
    <property type="project" value="UniProtKB-KW"/>
</dbReference>
<dbReference type="NCBIfam" id="NF006365">
    <property type="entry name" value="PRK08588.1"/>
    <property type="match status" value="1"/>
</dbReference>
<evidence type="ECO:0000256" key="8">
    <source>
        <dbReference type="ARBA" id="ARBA00022723"/>
    </source>
</evidence>
<comment type="catalytic activity">
    <reaction evidence="14">
        <text>N-succinyl-(2S,6S)-2,6-diaminopimelate + H2O = (2S,6S)-2,6-diaminopimelate + succinate</text>
        <dbReference type="Rhea" id="RHEA:22608"/>
        <dbReference type="ChEBI" id="CHEBI:15377"/>
        <dbReference type="ChEBI" id="CHEBI:30031"/>
        <dbReference type="ChEBI" id="CHEBI:57609"/>
        <dbReference type="ChEBI" id="CHEBI:58087"/>
        <dbReference type="EC" id="3.5.1.18"/>
    </reaction>
</comment>
<dbReference type="InterPro" id="IPR050072">
    <property type="entry name" value="Peptidase_M20A"/>
</dbReference>
<dbReference type="Gene3D" id="3.40.630.10">
    <property type="entry name" value="Zn peptidases"/>
    <property type="match status" value="2"/>
</dbReference>
<accession>A0A660E3H7</accession>
<dbReference type="GO" id="GO:0019877">
    <property type="term" value="P:diaminopimelate biosynthetic process"/>
    <property type="evidence" value="ECO:0007669"/>
    <property type="project" value="UniProtKB-KW"/>
</dbReference>
<keyword evidence="12" id="KW-0457">Lysine biosynthesis</keyword>
<evidence type="ECO:0000256" key="6">
    <source>
        <dbReference type="ARBA" id="ARBA00016853"/>
    </source>
</evidence>
<evidence type="ECO:0000259" key="15">
    <source>
        <dbReference type="Pfam" id="PF07687"/>
    </source>
</evidence>
<dbReference type="InterPro" id="IPR002933">
    <property type="entry name" value="Peptidase_M20"/>
</dbReference>
<name>A0A660E3H7_9LACO</name>